<dbReference type="Proteomes" id="UP000053989">
    <property type="component" value="Unassembled WGS sequence"/>
</dbReference>
<proteinExistence type="predicted"/>
<feature type="non-terminal residue" evidence="2">
    <location>
        <position position="1"/>
    </location>
</feature>
<evidence type="ECO:0000313" key="2">
    <source>
        <dbReference type="EMBL" id="KIM50121.1"/>
    </source>
</evidence>
<reference evidence="2 3" key="1">
    <citation type="submission" date="2014-04" db="EMBL/GenBank/DDBJ databases">
        <authorList>
            <consortium name="DOE Joint Genome Institute"/>
            <person name="Kuo A."/>
            <person name="Kohler A."/>
            <person name="Nagy L.G."/>
            <person name="Floudas D."/>
            <person name="Copeland A."/>
            <person name="Barry K.W."/>
            <person name="Cichocki N."/>
            <person name="Veneault-Fourrey C."/>
            <person name="LaButti K."/>
            <person name="Lindquist E.A."/>
            <person name="Lipzen A."/>
            <person name="Lundell T."/>
            <person name="Morin E."/>
            <person name="Murat C."/>
            <person name="Sun H."/>
            <person name="Tunlid A."/>
            <person name="Henrissat B."/>
            <person name="Grigoriev I.V."/>
            <person name="Hibbett D.S."/>
            <person name="Martin F."/>
            <person name="Nordberg H.P."/>
            <person name="Cantor M.N."/>
            <person name="Hua S.X."/>
        </authorList>
    </citation>
    <scope>NUCLEOTIDE SEQUENCE [LARGE SCALE GENOMIC DNA]</scope>
    <source>
        <strain evidence="2 3">Foug A</strain>
    </source>
</reference>
<keyword evidence="3" id="KW-1185">Reference proteome</keyword>
<dbReference type="AlphaFoldDB" id="A0A0C3D211"/>
<dbReference type="EMBL" id="KN822689">
    <property type="protein sequence ID" value="KIM50121.1"/>
    <property type="molecule type" value="Genomic_DNA"/>
</dbReference>
<dbReference type="STRING" id="1036808.A0A0C3D211"/>
<dbReference type="InParanoid" id="A0A0C3D211"/>
<dbReference type="Pfam" id="PF20149">
    <property type="entry name" value="DUF6532"/>
    <property type="match status" value="1"/>
</dbReference>
<organism evidence="2 3">
    <name type="scientific">Scleroderma citrinum Foug A</name>
    <dbReference type="NCBI Taxonomy" id="1036808"/>
    <lineage>
        <taxon>Eukaryota</taxon>
        <taxon>Fungi</taxon>
        <taxon>Dikarya</taxon>
        <taxon>Basidiomycota</taxon>
        <taxon>Agaricomycotina</taxon>
        <taxon>Agaricomycetes</taxon>
        <taxon>Agaricomycetidae</taxon>
        <taxon>Boletales</taxon>
        <taxon>Sclerodermatineae</taxon>
        <taxon>Sclerodermataceae</taxon>
        <taxon>Scleroderma</taxon>
    </lineage>
</organism>
<protein>
    <recommendedName>
        <fullName evidence="1">DUF6532 domain-containing protein</fullName>
    </recommendedName>
</protein>
<gene>
    <name evidence="2" type="ORF">SCLCIDRAFT_146273</name>
</gene>
<reference evidence="3" key="2">
    <citation type="submission" date="2015-01" db="EMBL/GenBank/DDBJ databases">
        <title>Evolutionary Origins and Diversification of the Mycorrhizal Mutualists.</title>
        <authorList>
            <consortium name="DOE Joint Genome Institute"/>
            <consortium name="Mycorrhizal Genomics Consortium"/>
            <person name="Kohler A."/>
            <person name="Kuo A."/>
            <person name="Nagy L.G."/>
            <person name="Floudas D."/>
            <person name="Copeland A."/>
            <person name="Barry K.W."/>
            <person name="Cichocki N."/>
            <person name="Veneault-Fourrey C."/>
            <person name="LaButti K."/>
            <person name="Lindquist E.A."/>
            <person name="Lipzen A."/>
            <person name="Lundell T."/>
            <person name="Morin E."/>
            <person name="Murat C."/>
            <person name="Riley R."/>
            <person name="Ohm R."/>
            <person name="Sun H."/>
            <person name="Tunlid A."/>
            <person name="Henrissat B."/>
            <person name="Grigoriev I.V."/>
            <person name="Hibbett D.S."/>
            <person name="Martin F."/>
        </authorList>
    </citation>
    <scope>NUCLEOTIDE SEQUENCE [LARGE SCALE GENOMIC DNA]</scope>
    <source>
        <strain evidence="3">Foug A</strain>
    </source>
</reference>
<dbReference type="OrthoDB" id="3268553at2759"/>
<evidence type="ECO:0000313" key="3">
    <source>
        <dbReference type="Proteomes" id="UP000053989"/>
    </source>
</evidence>
<dbReference type="InterPro" id="IPR045341">
    <property type="entry name" value="DUF6532"/>
</dbReference>
<feature type="domain" description="DUF6532" evidence="1">
    <location>
        <begin position="1"/>
        <end position="37"/>
    </location>
</feature>
<accession>A0A0C3D211</accession>
<name>A0A0C3D211_9AGAM</name>
<evidence type="ECO:0000259" key="1">
    <source>
        <dbReference type="Pfam" id="PF20149"/>
    </source>
</evidence>
<dbReference type="HOGENOM" id="CLU_3056141_0_0_1"/>
<sequence length="59" mass="6929">IECCVDEWATGTHTDIPFTVHDYHGRYESHLKCLQDFDEAMKEFSMLKGICDRIYEDGQ</sequence>